<name>A0ABW5TJV5_9ENTE</name>
<keyword evidence="3" id="KW-1185">Reference proteome</keyword>
<evidence type="ECO:0000313" key="3">
    <source>
        <dbReference type="Proteomes" id="UP001597427"/>
    </source>
</evidence>
<comment type="caution">
    <text evidence="2">The sequence shown here is derived from an EMBL/GenBank/DDBJ whole genome shotgun (WGS) entry which is preliminary data.</text>
</comment>
<evidence type="ECO:0000259" key="1">
    <source>
        <dbReference type="Pfam" id="PF08388"/>
    </source>
</evidence>
<dbReference type="InterPro" id="IPR013597">
    <property type="entry name" value="Mat_intron_G2"/>
</dbReference>
<evidence type="ECO:0000313" key="2">
    <source>
        <dbReference type="EMBL" id="MFD2728978.1"/>
    </source>
</evidence>
<dbReference type="Proteomes" id="UP001597427">
    <property type="component" value="Unassembled WGS sequence"/>
</dbReference>
<protein>
    <submittedName>
        <fullName evidence="2">Group II intron maturase-specific domain-containing protein</fullName>
    </submittedName>
</protein>
<dbReference type="Pfam" id="PF08388">
    <property type="entry name" value="GIIM"/>
    <property type="match status" value="1"/>
</dbReference>
<organism evidence="2 3">
    <name type="scientific">Enterococcus camelliae</name>
    <dbReference type="NCBI Taxonomy" id="453959"/>
    <lineage>
        <taxon>Bacteria</taxon>
        <taxon>Bacillati</taxon>
        <taxon>Bacillota</taxon>
        <taxon>Bacilli</taxon>
        <taxon>Lactobacillales</taxon>
        <taxon>Enterococcaceae</taxon>
        <taxon>Enterococcus</taxon>
    </lineage>
</organism>
<reference evidence="3" key="1">
    <citation type="journal article" date="2019" name="Int. J. Syst. Evol. Microbiol.">
        <title>The Global Catalogue of Microorganisms (GCM) 10K type strain sequencing project: providing services to taxonomists for standard genome sequencing and annotation.</title>
        <authorList>
            <consortium name="The Broad Institute Genomics Platform"/>
            <consortium name="The Broad Institute Genome Sequencing Center for Infectious Disease"/>
            <person name="Wu L."/>
            <person name="Ma J."/>
        </authorList>
    </citation>
    <scope>NUCLEOTIDE SEQUENCE [LARGE SCALE GENOMIC DNA]</scope>
    <source>
        <strain evidence="3">TISTR 932</strain>
    </source>
</reference>
<dbReference type="EMBL" id="JBHUMO010000039">
    <property type="protein sequence ID" value="MFD2728978.1"/>
    <property type="molecule type" value="Genomic_DNA"/>
</dbReference>
<gene>
    <name evidence="2" type="ORF">ACFSR0_06035</name>
</gene>
<accession>A0ABW5TJV5</accession>
<proteinExistence type="predicted"/>
<dbReference type="RefSeq" id="WP_379980887.1">
    <property type="nucleotide sequence ID" value="NZ_JBHUMO010000039.1"/>
</dbReference>
<feature type="domain" description="Group II intron maturase-specific" evidence="1">
    <location>
        <begin position="3"/>
        <end position="68"/>
    </location>
</feature>
<sequence length="69" mass="8584">MAEIKFKLKKLTKRNWEITTKVRIEKINQLVRDWGNYYKISKVKNFLLSMDARVRRILRMCIWKQWKTP</sequence>